<evidence type="ECO:0000256" key="3">
    <source>
        <dbReference type="SAM" id="MobiDB-lite"/>
    </source>
</evidence>
<keyword evidence="1 2" id="KW-0808">Transferase</keyword>
<dbReference type="EMBL" id="FO082275">
    <property type="protein sequence ID" value="CCO15930.1"/>
    <property type="molecule type" value="Genomic_DNA"/>
</dbReference>
<evidence type="ECO:0000313" key="7">
    <source>
        <dbReference type="Proteomes" id="UP000198341"/>
    </source>
</evidence>
<gene>
    <name evidence="6" type="ORF">Bathy04g04560</name>
</gene>
<keyword evidence="7" id="KW-1185">Reference proteome</keyword>
<dbReference type="GO" id="GO:0016740">
    <property type="term" value="F:transferase activity"/>
    <property type="evidence" value="ECO:0007669"/>
    <property type="project" value="UniProtKB-UniRule"/>
</dbReference>
<protein>
    <recommendedName>
        <fullName evidence="5">PABS domain-containing protein</fullName>
    </recommendedName>
</protein>
<keyword evidence="4" id="KW-0472">Membrane</keyword>
<feature type="region of interest" description="Disordered" evidence="3">
    <location>
        <begin position="174"/>
        <end position="226"/>
    </location>
</feature>
<dbReference type="STRING" id="41875.K8EU16"/>
<keyword evidence="4" id="KW-0812">Transmembrane</keyword>
<name>K8EU16_9CHLO</name>
<evidence type="ECO:0000256" key="2">
    <source>
        <dbReference type="PROSITE-ProRule" id="PRU00354"/>
    </source>
</evidence>
<evidence type="ECO:0000256" key="1">
    <source>
        <dbReference type="ARBA" id="ARBA00022679"/>
    </source>
</evidence>
<feature type="domain" description="PABS" evidence="5">
    <location>
        <begin position="1"/>
        <end position="43"/>
    </location>
</feature>
<dbReference type="InterPro" id="IPR030374">
    <property type="entry name" value="PABS"/>
</dbReference>
<feature type="compositionally biased region" description="Basic and acidic residues" evidence="3">
    <location>
        <begin position="384"/>
        <end position="393"/>
    </location>
</feature>
<sequence length="407" mass="44310">MWMWSVIVSSSATTFPSAFPAPFSSATTFPSASSTFAFTTSSNFAFPASTFAVTTSTVATKSKSIAASTFAVTTSTLAAESKSAGASLAFAAAVSSPESESTSAAFTSPKSSSKSTTDTTESESTTTTVAVEKDFKESIADFAKVPFDDVHILGIKQGSVIIDFKVNFKSAYGDENDASTTDDNKNEENSSSSSSSSSSGLKESAENIDNNIDNNNNNNDEIKSEYPPHLTINKSQEAFTNALRVEQPSVIFKNAKTRIMQNSKVSLLALEDLQENSIQAWRNDIESAFINVTVTDIIDDENDYNNNTLIHEEEEHQQENNATKKTPSFVEHVESFYEANEENVQKAGFAAAVALFLLLVYCVWKRLRRRRIGRGGTSRGGKSAAEKNTREGREEEEEKEDNAEERE</sequence>
<feature type="transmembrane region" description="Helical" evidence="4">
    <location>
        <begin position="347"/>
        <end position="364"/>
    </location>
</feature>
<feature type="compositionally biased region" description="Low complexity" evidence="3">
    <location>
        <begin position="207"/>
        <end position="219"/>
    </location>
</feature>
<dbReference type="RefSeq" id="XP_007513405.1">
    <property type="nucleotide sequence ID" value="XM_007513343.1"/>
</dbReference>
<feature type="compositionally biased region" description="Low complexity" evidence="3">
    <location>
        <begin position="190"/>
        <end position="199"/>
    </location>
</feature>
<comment type="caution">
    <text evidence="2">Lacks conserved residue(s) required for the propagation of feature annotation.</text>
</comment>
<dbReference type="KEGG" id="bpg:Bathy04g04560"/>
<evidence type="ECO:0000256" key="4">
    <source>
        <dbReference type="SAM" id="Phobius"/>
    </source>
</evidence>
<feature type="region of interest" description="Disordered" evidence="3">
    <location>
        <begin position="374"/>
        <end position="407"/>
    </location>
</feature>
<proteinExistence type="predicted"/>
<evidence type="ECO:0000313" key="6">
    <source>
        <dbReference type="EMBL" id="CCO15930.1"/>
    </source>
</evidence>
<accession>K8EU16</accession>
<dbReference type="AlphaFoldDB" id="K8EU16"/>
<keyword evidence="2" id="KW-0620">Polyamine biosynthesis</keyword>
<dbReference type="Proteomes" id="UP000198341">
    <property type="component" value="Chromosome 4"/>
</dbReference>
<evidence type="ECO:0000259" key="5">
    <source>
        <dbReference type="PROSITE" id="PS51006"/>
    </source>
</evidence>
<dbReference type="GeneID" id="19016482"/>
<feature type="compositionally biased region" description="Acidic residues" evidence="3">
    <location>
        <begin position="394"/>
        <end position="407"/>
    </location>
</feature>
<reference evidence="6 7" key="1">
    <citation type="submission" date="2011-10" db="EMBL/GenBank/DDBJ databases">
        <authorList>
            <person name="Genoscope - CEA"/>
        </authorList>
    </citation>
    <scope>NUCLEOTIDE SEQUENCE [LARGE SCALE GENOMIC DNA]</scope>
    <source>
        <strain evidence="6 7">RCC 1105</strain>
    </source>
</reference>
<dbReference type="PROSITE" id="PS51006">
    <property type="entry name" value="PABS_2"/>
    <property type="match status" value="1"/>
</dbReference>
<keyword evidence="4" id="KW-1133">Transmembrane helix</keyword>
<feature type="region of interest" description="Disordered" evidence="3">
    <location>
        <begin position="101"/>
        <end position="128"/>
    </location>
</feature>
<dbReference type="GO" id="GO:0006596">
    <property type="term" value="P:polyamine biosynthetic process"/>
    <property type="evidence" value="ECO:0007669"/>
    <property type="project" value="UniProtKB-UniRule"/>
</dbReference>
<organism evidence="6 7">
    <name type="scientific">Bathycoccus prasinos</name>
    <dbReference type="NCBI Taxonomy" id="41875"/>
    <lineage>
        <taxon>Eukaryota</taxon>
        <taxon>Viridiplantae</taxon>
        <taxon>Chlorophyta</taxon>
        <taxon>Mamiellophyceae</taxon>
        <taxon>Mamiellales</taxon>
        <taxon>Bathycoccaceae</taxon>
        <taxon>Bathycoccus</taxon>
    </lineage>
</organism>